<comment type="similarity">
    <text evidence="2">Belongs to the RLP family.</text>
</comment>
<reference evidence="14 17" key="2">
    <citation type="journal article" date="2014" name="BMC Genomics">
        <title>An improved genome release (version Mt4.0) for the model legume Medicago truncatula.</title>
        <authorList>
            <person name="Tang H."/>
            <person name="Krishnakumar V."/>
            <person name="Bidwell S."/>
            <person name="Rosen B."/>
            <person name="Chan A."/>
            <person name="Zhou S."/>
            <person name="Gentzbittel L."/>
            <person name="Childs K.L."/>
            <person name="Yandell M."/>
            <person name="Gundlach H."/>
            <person name="Mayer K.F."/>
            <person name="Schwartz D.C."/>
            <person name="Town C.D."/>
        </authorList>
    </citation>
    <scope>GENOME REANNOTATION</scope>
    <source>
        <strain evidence="14">A17</strain>
        <strain evidence="16 17">cv. Jemalong A17</strain>
    </source>
</reference>
<dbReference type="EC" id="2.7.11.1" evidence="15"/>
<accession>A0A072UUL8</accession>
<keyword evidence="9" id="KW-0472">Membrane</keyword>
<reference evidence="14 17" key="1">
    <citation type="journal article" date="2011" name="Nature">
        <title>The Medicago genome provides insight into the evolution of rhizobial symbioses.</title>
        <authorList>
            <person name="Young N.D."/>
            <person name="Debelle F."/>
            <person name="Oldroyd G.E."/>
            <person name="Geurts R."/>
            <person name="Cannon S.B."/>
            <person name="Udvardi M.K."/>
            <person name="Benedito V.A."/>
            <person name="Mayer K.F."/>
            <person name="Gouzy J."/>
            <person name="Schoof H."/>
            <person name="Van de Peer Y."/>
            <person name="Proost S."/>
            <person name="Cook D.R."/>
            <person name="Meyers B.C."/>
            <person name="Spannagl M."/>
            <person name="Cheung F."/>
            <person name="De Mita S."/>
            <person name="Krishnakumar V."/>
            <person name="Gundlach H."/>
            <person name="Zhou S."/>
            <person name="Mudge J."/>
            <person name="Bharti A.K."/>
            <person name="Murray J.D."/>
            <person name="Naoumkina M.A."/>
            <person name="Rosen B."/>
            <person name="Silverstein K.A."/>
            <person name="Tang H."/>
            <person name="Rombauts S."/>
            <person name="Zhao P.X."/>
            <person name="Zhou P."/>
            <person name="Barbe V."/>
            <person name="Bardou P."/>
            <person name="Bechner M."/>
            <person name="Bellec A."/>
            <person name="Berger A."/>
            <person name="Berges H."/>
            <person name="Bidwell S."/>
            <person name="Bisseling T."/>
            <person name="Choisne N."/>
            <person name="Couloux A."/>
            <person name="Denny R."/>
            <person name="Deshpande S."/>
            <person name="Dai X."/>
            <person name="Doyle J.J."/>
            <person name="Dudez A.M."/>
            <person name="Farmer A.D."/>
            <person name="Fouteau S."/>
            <person name="Franken C."/>
            <person name="Gibelin C."/>
            <person name="Gish J."/>
            <person name="Goldstein S."/>
            <person name="Gonzalez A.J."/>
            <person name="Green P.J."/>
            <person name="Hallab A."/>
            <person name="Hartog M."/>
            <person name="Hua A."/>
            <person name="Humphray S.J."/>
            <person name="Jeong D.H."/>
            <person name="Jing Y."/>
            <person name="Jocker A."/>
            <person name="Kenton S.M."/>
            <person name="Kim D.J."/>
            <person name="Klee K."/>
            <person name="Lai H."/>
            <person name="Lang C."/>
            <person name="Lin S."/>
            <person name="Macmil S.L."/>
            <person name="Magdelenat G."/>
            <person name="Matthews L."/>
            <person name="McCorrison J."/>
            <person name="Monaghan E.L."/>
            <person name="Mun J.H."/>
            <person name="Najar F.Z."/>
            <person name="Nicholson C."/>
            <person name="Noirot C."/>
            <person name="O'Bleness M."/>
            <person name="Paule C.R."/>
            <person name="Poulain J."/>
            <person name="Prion F."/>
            <person name="Qin B."/>
            <person name="Qu C."/>
            <person name="Retzel E.F."/>
            <person name="Riddle C."/>
            <person name="Sallet E."/>
            <person name="Samain S."/>
            <person name="Samson N."/>
            <person name="Sanders I."/>
            <person name="Saurat O."/>
            <person name="Scarpelli C."/>
            <person name="Schiex T."/>
            <person name="Segurens B."/>
            <person name="Severin A.J."/>
            <person name="Sherrier D.J."/>
            <person name="Shi R."/>
            <person name="Sims S."/>
            <person name="Singer S.R."/>
            <person name="Sinharoy S."/>
            <person name="Sterck L."/>
            <person name="Viollet A."/>
            <person name="Wang B.B."/>
            <person name="Wang K."/>
            <person name="Wang M."/>
            <person name="Wang X."/>
            <person name="Warfsmann J."/>
            <person name="Weissenbach J."/>
            <person name="White D.D."/>
            <person name="White J.D."/>
            <person name="Wiley G.B."/>
            <person name="Wincker P."/>
            <person name="Xing Y."/>
            <person name="Yang L."/>
            <person name="Yao Z."/>
            <person name="Ying F."/>
            <person name="Zhai J."/>
            <person name="Zhou L."/>
            <person name="Zuber A."/>
            <person name="Denarie J."/>
            <person name="Dixon R.A."/>
            <person name="May G.D."/>
            <person name="Schwartz D.C."/>
            <person name="Rogers J."/>
            <person name="Quetier F."/>
            <person name="Town C.D."/>
            <person name="Roe B.A."/>
        </authorList>
    </citation>
    <scope>NUCLEOTIDE SEQUENCE [LARGE SCALE GENOMIC DNA]</scope>
    <source>
        <strain evidence="14">A17</strain>
        <strain evidence="16 17">cv. Jemalong A17</strain>
    </source>
</reference>
<feature type="signal peptide" evidence="12">
    <location>
        <begin position="1"/>
        <end position="26"/>
    </location>
</feature>
<evidence type="ECO:0000256" key="1">
    <source>
        <dbReference type="ARBA" id="ARBA00004251"/>
    </source>
</evidence>
<dbReference type="InterPro" id="IPR003591">
    <property type="entry name" value="Leu-rich_rpt_typical-subtyp"/>
</dbReference>
<keyword evidence="17" id="KW-1185">Reference proteome</keyword>
<dbReference type="Gramene" id="rna22524">
    <property type="protein sequence ID" value="RHN60252.1"/>
    <property type="gene ID" value="gene22524"/>
</dbReference>
<dbReference type="PRINTS" id="PR00019">
    <property type="entry name" value="LEURICHRPT"/>
</dbReference>
<keyword evidence="8" id="KW-1133">Transmembrane helix</keyword>
<dbReference type="InterPro" id="IPR001611">
    <property type="entry name" value="Leu-rich_rpt"/>
</dbReference>
<keyword evidence="3" id="KW-1003">Cell membrane</keyword>
<keyword evidence="15" id="KW-0808">Transferase</keyword>
<dbReference type="SMART" id="SM00369">
    <property type="entry name" value="LRR_TYP"/>
    <property type="match status" value="3"/>
</dbReference>
<evidence type="ECO:0000256" key="12">
    <source>
        <dbReference type="SAM" id="SignalP"/>
    </source>
</evidence>
<dbReference type="FunFam" id="3.80.10.10:FF:000041">
    <property type="entry name" value="LRR receptor-like serine/threonine-protein kinase ERECTA"/>
    <property type="match status" value="1"/>
</dbReference>
<reference evidence="15" key="4">
    <citation type="journal article" date="2018" name="Nat. Plants">
        <title>Whole-genome landscape of Medicago truncatula symbiotic genes.</title>
        <authorList>
            <person name="Pecrix Y."/>
            <person name="Gamas P."/>
            <person name="Carrere S."/>
        </authorList>
    </citation>
    <scope>NUCLEOTIDE SEQUENCE</scope>
    <source>
        <tissue evidence="15">Leaves</tissue>
    </source>
</reference>
<keyword evidence="7" id="KW-0677">Repeat</keyword>
<dbReference type="GO" id="GO:0005886">
    <property type="term" value="C:plasma membrane"/>
    <property type="evidence" value="ECO:0007669"/>
    <property type="project" value="UniProtKB-SubCell"/>
</dbReference>
<dbReference type="SUPFAM" id="SSF52058">
    <property type="entry name" value="L domain-like"/>
    <property type="match status" value="1"/>
</dbReference>
<keyword evidence="4" id="KW-0433">Leucine-rich repeat</keyword>
<evidence type="ECO:0000256" key="6">
    <source>
        <dbReference type="ARBA" id="ARBA00022729"/>
    </source>
</evidence>
<evidence type="ECO:0000313" key="14">
    <source>
        <dbReference type="EMBL" id="KEH29560.1"/>
    </source>
</evidence>
<evidence type="ECO:0000256" key="2">
    <source>
        <dbReference type="ARBA" id="ARBA00009592"/>
    </source>
</evidence>
<organism evidence="14 17">
    <name type="scientific">Medicago truncatula</name>
    <name type="common">Barrel medic</name>
    <name type="synonym">Medicago tribuloides</name>
    <dbReference type="NCBI Taxonomy" id="3880"/>
    <lineage>
        <taxon>Eukaryota</taxon>
        <taxon>Viridiplantae</taxon>
        <taxon>Streptophyta</taxon>
        <taxon>Embryophyta</taxon>
        <taxon>Tracheophyta</taxon>
        <taxon>Spermatophyta</taxon>
        <taxon>Magnoliopsida</taxon>
        <taxon>eudicotyledons</taxon>
        <taxon>Gunneridae</taxon>
        <taxon>Pentapetalae</taxon>
        <taxon>rosids</taxon>
        <taxon>fabids</taxon>
        <taxon>Fabales</taxon>
        <taxon>Fabaceae</taxon>
        <taxon>Papilionoideae</taxon>
        <taxon>50 kb inversion clade</taxon>
        <taxon>NPAAA clade</taxon>
        <taxon>Hologalegina</taxon>
        <taxon>IRL clade</taxon>
        <taxon>Trifolieae</taxon>
        <taxon>Medicago</taxon>
    </lineage>
</organism>
<evidence type="ECO:0000256" key="4">
    <source>
        <dbReference type="ARBA" id="ARBA00022614"/>
    </source>
</evidence>
<keyword evidence="15" id="KW-0723">Serine/threonine-protein kinase</keyword>
<dbReference type="GO" id="GO:0004674">
    <property type="term" value="F:protein serine/threonine kinase activity"/>
    <property type="evidence" value="ECO:0007669"/>
    <property type="project" value="UniProtKB-KW"/>
</dbReference>
<feature type="chain" id="PRO_5014500011" evidence="12">
    <location>
        <begin position="27"/>
        <end position="287"/>
    </location>
</feature>
<dbReference type="EnsemblPlants" id="KEH29560">
    <property type="protein sequence ID" value="KEH29560"/>
    <property type="gene ID" value="MTR_4g045687"/>
</dbReference>
<keyword evidence="6 12" id="KW-0732">Signal</keyword>
<protein>
    <submittedName>
        <fullName evidence="14">LRR amino-terminal domain protein</fullName>
    </submittedName>
    <submittedName>
        <fullName evidence="15">Putative non-specific serine/threonine protein kinase</fullName>
        <ecNumber evidence="15">2.7.11.1</ecNumber>
    </submittedName>
</protein>
<dbReference type="Pfam" id="PF00560">
    <property type="entry name" value="LRR_1"/>
    <property type="match status" value="3"/>
</dbReference>
<evidence type="ECO:0000256" key="3">
    <source>
        <dbReference type="ARBA" id="ARBA00022475"/>
    </source>
</evidence>
<dbReference type="PANTHER" id="PTHR48063">
    <property type="entry name" value="LRR RECEPTOR-LIKE KINASE"/>
    <property type="match status" value="1"/>
</dbReference>
<evidence type="ECO:0000256" key="7">
    <source>
        <dbReference type="ARBA" id="ARBA00022737"/>
    </source>
</evidence>
<keyword evidence="11" id="KW-0325">Glycoprotein</keyword>
<dbReference type="Proteomes" id="UP000265566">
    <property type="component" value="Chromosome 4"/>
</dbReference>
<dbReference type="Proteomes" id="UP000002051">
    <property type="component" value="Chromosome 4"/>
</dbReference>
<keyword evidence="5" id="KW-0812">Transmembrane</keyword>
<dbReference type="PANTHER" id="PTHR48063:SF52">
    <property type="entry name" value="LRR RECEPTOR-LIKE KINASE FAMILY PROTEIN"/>
    <property type="match status" value="1"/>
</dbReference>
<dbReference type="EMBL" id="PSQE01000004">
    <property type="protein sequence ID" value="RHN60252.1"/>
    <property type="molecule type" value="Genomic_DNA"/>
</dbReference>
<evidence type="ECO:0000313" key="16">
    <source>
        <dbReference type="EnsemblPlants" id="KEH29560"/>
    </source>
</evidence>
<name>A0A072UUL8_MEDTR</name>
<keyword evidence="10" id="KW-0675">Receptor</keyword>
<dbReference type="PROSITE" id="PS51450">
    <property type="entry name" value="LRR"/>
    <property type="match status" value="1"/>
</dbReference>
<feature type="domain" description="Leucine-rich repeat-containing N-terminal plant-type" evidence="13">
    <location>
        <begin position="36"/>
        <end position="74"/>
    </location>
</feature>
<gene>
    <name evidence="14" type="ordered locus">MTR_4g045687</name>
    <name evidence="15" type="ORF">MtrunA17_Chr4g0023641</name>
</gene>
<dbReference type="InterPro" id="IPR046956">
    <property type="entry name" value="RLP23-like"/>
</dbReference>
<evidence type="ECO:0000313" key="17">
    <source>
        <dbReference type="Proteomes" id="UP000002051"/>
    </source>
</evidence>
<evidence type="ECO:0000256" key="9">
    <source>
        <dbReference type="ARBA" id="ARBA00023136"/>
    </source>
</evidence>
<reference evidence="16" key="3">
    <citation type="submission" date="2015-04" db="UniProtKB">
        <authorList>
            <consortium name="EnsemblPlants"/>
        </authorList>
    </citation>
    <scope>IDENTIFICATION</scope>
    <source>
        <strain evidence="16">cv. Jemalong A17</strain>
    </source>
</reference>
<evidence type="ECO:0000256" key="11">
    <source>
        <dbReference type="ARBA" id="ARBA00023180"/>
    </source>
</evidence>
<keyword evidence="15" id="KW-0418">Kinase</keyword>
<evidence type="ECO:0000256" key="5">
    <source>
        <dbReference type="ARBA" id="ARBA00022692"/>
    </source>
</evidence>
<dbReference type="AlphaFoldDB" id="A0A072UUL8"/>
<dbReference type="EMBL" id="CM001220">
    <property type="protein sequence ID" value="KEH29560.1"/>
    <property type="molecule type" value="Genomic_DNA"/>
</dbReference>
<dbReference type="Pfam" id="PF08263">
    <property type="entry name" value="LRRNT_2"/>
    <property type="match status" value="1"/>
</dbReference>
<dbReference type="HOGENOM" id="CLU_000288_18_13_1"/>
<dbReference type="Gene3D" id="3.80.10.10">
    <property type="entry name" value="Ribonuclease Inhibitor"/>
    <property type="match status" value="1"/>
</dbReference>
<evidence type="ECO:0000259" key="13">
    <source>
        <dbReference type="Pfam" id="PF08263"/>
    </source>
</evidence>
<comment type="subcellular location">
    <subcellularLocation>
        <location evidence="1">Cell membrane</location>
        <topology evidence="1">Single-pass type I membrane protein</topology>
    </subcellularLocation>
</comment>
<evidence type="ECO:0000256" key="10">
    <source>
        <dbReference type="ARBA" id="ARBA00023170"/>
    </source>
</evidence>
<evidence type="ECO:0000313" key="15">
    <source>
        <dbReference type="EMBL" id="RHN60252.1"/>
    </source>
</evidence>
<dbReference type="InterPro" id="IPR032675">
    <property type="entry name" value="LRR_dom_sf"/>
</dbReference>
<proteinExistence type="inferred from homology"/>
<sequence>MTILTSQMSLLLVLLLCITTFHKSMCTNNTFVQCNEKDRETLLTFKQGVNDSFGRISMWSIEKNCCAWGGVHCDNMTGRVTKLDLSYNQLEGEMNLCILKLEFLSYFDLSRNDFDVLSIPSIQNNNITHSSNLLYLDLSLNGGLHMDNLDWLSPLSSLKYLNLNWIDLHKETNWIQAESTLPSLLDLRLSDCKLNNFPSIEYLNLSSLVTLDLSWNNFSHHLPNGFFNLSKYLNYLDLSKNNILDEIPSSLLNLQNLRILDLSNNQLQGSIPDKICNTPFSRLKNFI</sequence>
<evidence type="ECO:0000256" key="8">
    <source>
        <dbReference type="ARBA" id="ARBA00022989"/>
    </source>
</evidence>
<dbReference type="InterPro" id="IPR013210">
    <property type="entry name" value="LRR_N_plant-typ"/>
</dbReference>